<comment type="caution">
    <text evidence="1">The sequence shown here is derived from an EMBL/GenBank/DDBJ whole genome shotgun (WGS) entry which is preliminary data.</text>
</comment>
<reference evidence="1" key="1">
    <citation type="submission" date="2021-02" db="EMBL/GenBank/DDBJ databases">
        <authorList>
            <consortium name="DOE Joint Genome Institute"/>
            <person name="Ahrendt S."/>
            <person name="Looney B.P."/>
            <person name="Miyauchi S."/>
            <person name="Morin E."/>
            <person name="Drula E."/>
            <person name="Courty P.E."/>
            <person name="Chicoki N."/>
            <person name="Fauchery L."/>
            <person name="Kohler A."/>
            <person name="Kuo A."/>
            <person name="Labutti K."/>
            <person name="Pangilinan J."/>
            <person name="Lipzen A."/>
            <person name="Riley R."/>
            <person name="Andreopoulos W."/>
            <person name="He G."/>
            <person name="Johnson J."/>
            <person name="Barry K.W."/>
            <person name="Grigoriev I.V."/>
            <person name="Nagy L."/>
            <person name="Hibbett D."/>
            <person name="Henrissat B."/>
            <person name="Matheny P.B."/>
            <person name="Labbe J."/>
            <person name="Martin F."/>
        </authorList>
    </citation>
    <scope>NUCLEOTIDE SEQUENCE</scope>
    <source>
        <strain evidence="1">EC-137</strain>
    </source>
</reference>
<dbReference type="EMBL" id="MU273469">
    <property type="protein sequence ID" value="KAI0036660.1"/>
    <property type="molecule type" value="Genomic_DNA"/>
</dbReference>
<organism evidence="1 2">
    <name type="scientific">Vararia minispora EC-137</name>
    <dbReference type="NCBI Taxonomy" id="1314806"/>
    <lineage>
        <taxon>Eukaryota</taxon>
        <taxon>Fungi</taxon>
        <taxon>Dikarya</taxon>
        <taxon>Basidiomycota</taxon>
        <taxon>Agaricomycotina</taxon>
        <taxon>Agaricomycetes</taxon>
        <taxon>Russulales</taxon>
        <taxon>Lachnocladiaceae</taxon>
        <taxon>Vararia</taxon>
    </lineage>
</organism>
<evidence type="ECO:0000313" key="2">
    <source>
        <dbReference type="Proteomes" id="UP000814128"/>
    </source>
</evidence>
<accession>A0ACB8QYQ7</accession>
<evidence type="ECO:0000313" key="1">
    <source>
        <dbReference type="EMBL" id="KAI0036660.1"/>
    </source>
</evidence>
<dbReference type="Proteomes" id="UP000814128">
    <property type="component" value="Unassembled WGS sequence"/>
</dbReference>
<protein>
    <submittedName>
        <fullName evidence="1">Muts domain V-domain-containing protein</fullName>
    </submittedName>
</protein>
<sequence length="938" mass="103908">MIHANPPTDVRVAAVHEEQADCEDTSTAVVEALTGANSETIINNLAKFPHCLLLTRVGQFYESYFDQAVEISQMLNIKLTSRVFSRQRIHMCGFPLVHLHKHLKTLVQQKRCFVALCEEFIRPTPFGQKPTFERRVVRVITPGTLIDEPFLNQYENNYLLSIAPSPNQSPDVASAALPVGMAWIDVSTGEFFTRLTTADNLRDELVRIGPKEVVLPLDIKGDVSHPVFSPIAEEGCFVSHIEPTPASLHVSTPDATDFPDALFHGSEPEPSKTVVSLSAQETAAVELLTTYLHANLLENAPKLSTPSREETEARMQIDSHTIKALEIREGMREGGVTGSLLSVIKRTVTSGGTRLLARWLCSPSTSLLEIKSRQSLVSLFHSRVHLREDLVQLLHGNGDLTRVVQKFTLGRGDASDLLIISSTIAIWKTLKERINLERIMEAKERSEFIAEDWANLVALVGRLDSVEDLDVKIKSAIPVKDLVEDEEPTDEDGPDASALDNVDLNADFKLQNNLRFTVHPDFSEELTRLHQKLEELTLRKHEMEQMFKTAYSAPSLTLRSSLQHGVHVHIAKKRHASLVKASTASFVLIAESNSTASFFNGEWSRLGAQIAETVQELVYAEKHAFETLRSLVVSHEAVLRRNARIMDELDVALGFATLANEMQLVRPTLTEDLSFHVVNGRHPTVELGLLTSGRVFTPNTVYFSPDSRLHIITGPNMAGKSTLLRQTALIAILAQTGSFVPADSATMGVVDRLYSRVGAKDDLFRDRSTFMVEMLETSEILRRATSNSLVIMDEVGRGTTVKDGLAIAFATVHHLYSKNQCRTLFATHFHELTDMLGYTPDHKGEGLFKDIGFFCTDVDETEDGRFAYSHRLRPGVNRDSHGLKVAQLAGLPPEAVSVAQNALSWLKNNSGDSMFHRQRLKALGQSLASAELPGPAPS</sequence>
<gene>
    <name evidence="1" type="ORF">K488DRAFT_75875</name>
</gene>
<proteinExistence type="predicted"/>
<keyword evidence="2" id="KW-1185">Reference proteome</keyword>
<name>A0ACB8QYQ7_9AGAM</name>
<reference evidence="1" key="2">
    <citation type="journal article" date="2022" name="New Phytol.">
        <title>Evolutionary transition to the ectomycorrhizal habit in the genomes of a hyperdiverse lineage of mushroom-forming fungi.</title>
        <authorList>
            <person name="Looney B."/>
            <person name="Miyauchi S."/>
            <person name="Morin E."/>
            <person name="Drula E."/>
            <person name="Courty P.E."/>
            <person name="Kohler A."/>
            <person name="Kuo A."/>
            <person name="LaButti K."/>
            <person name="Pangilinan J."/>
            <person name="Lipzen A."/>
            <person name="Riley R."/>
            <person name="Andreopoulos W."/>
            <person name="He G."/>
            <person name="Johnson J."/>
            <person name="Nolan M."/>
            <person name="Tritt A."/>
            <person name="Barry K.W."/>
            <person name="Grigoriev I.V."/>
            <person name="Nagy L.G."/>
            <person name="Hibbett D."/>
            <person name="Henrissat B."/>
            <person name="Matheny P.B."/>
            <person name="Labbe J."/>
            <person name="Martin F.M."/>
        </authorList>
    </citation>
    <scope>NUCLEOTIDE SEQUENCE</scope>
    <source>
        <strain evidence="1">EC-137</strain>
    </source>
</reference>